<dbReference type="AlphaFoldDB" id="A0A7X9SSR8"/>
<sequence length="117" mass="13351">MKRVFLGLLAIVIIISIAGCNNNNNNNNNPYAGEYKTSDNTILELNSNGKCKVINNSYKDVFYTYGKYTINDNKIEITFDEDKQNYMRVKSLSGEVKGSNIEFYDYLGKESTYSKVE</sequence>
<gene>
    <name evidence="2" type="ORF">HF849_22300</name>
</gene>
<reference evidence="2 3" key="1">
    <citation type="submission" date="2020-04" db="EMBL/GenBank/DDBJ databases">
        <authorList>
            <person name="Hitch T.C.A."/>
            <person name="Wylensek D."/>
            <person name="Clavel T."/>
        </authorList>
    </citation>
    <scope>NUCLEOTIDE SEQUENCE [LARGE SCALE GENOMIC DNA]</scope>
    <source>
        <strain evidence="2 3">WB01_NA02</strain>
    </source>
</reference>
<dbReference type="PROSITE" id="PS51257">
    <property type="entry name" value="PROKAR_LIPOPROTEIN"/>
    <property type="match status" value="1"/>
</dbReference>
<comment type="caution">
    <text evidence="2">The sequence shown here is derived from an EMBL/GenBank/DDBJ whole genome shotgun (WGS) entry which is preliminary data.</text>
</comment>
<keyword evidence="1" id="KW-0732">Signal</keyword>
<dbReference type="EMBL" id="JABAGD010000059">
    <property type="protein sequence ID" value="NMF07421.1"/>
    <property type="molecule type" value="Genomic_DNA"/>
</dbReference>
<accession>A0A7X9SSR8</accession>
<organism evidence="2 3">
    <name type="scientific">Clostridium beijerinckii</name>
    <name type="common">Clostridium MP</name>
    <dbReference type="NCBI Taxonomy" id="1520"/>
    <lineage>
        <taxon>Bacteria</taxon>
        <taxon>Bacillati</taxon>
        <taxon>Bacillota</taxon>
        <taxon>Clostridia</taxon>
        <taxon>Eubacteriales</taxon>
        <taxon>Clostridiaceae</taxon>
        <taxon>Clostridium</taxon>
    </lineage>
</organism>
<dbReference type="Proteomes" id="UP000587880">
    <property type="component" value="Unassembled WGS sequence"/>
</dbReference>
<feature type="signal peptide" evidence="1">
    <location>
        <begin position="1"/>
        <end position="18"/>
    </location>
</feature>
<feature type="chain" id="PRO_5038591666" description="Lipoprotein" evidence="1">
    <location>
        <begin position="19"/>
        <end position="117"/>
    </location>
</feature>
<proteinExistence type="predicted"/>
<dbReference type="RefSeq" id="WP_168983206.1">
    <property type="nucleotide sequence ID" value="NZ_JABAGD010000059.1"/>
</dbReference>
<name>A0A7X9SSR8_CLOBE</name>
<evidence type="ECO:0000313" key="2">
    <source>
        <dbReference type="EMBL" id="NMF07421.1"/>
    </source>
</evidence>
<evidence type="ECO:0000256" key="1">
    <source>
        <dbReference type="SAM" id="SignalP"/>
    </source>
</evidence>
<evidence type="ECO:0008006" key="4">
    <source>
        <dbReference type="Google" id="ProtNLM"/>
    </source>
</evidence>
<protein>
    <recommendedName>
        <fullName evidence="4">Lipoprotein</fullName>
    </recommendedName>
</protein>
<evidence type="ECO:0000313" key="3">
    <source>
        <dbReference type="Proteomes" id="UP000587880"/>
    </source>
</evidence>